<dbReference type="InterPro" id="IPR038318">
    <property type="entry name" value="KdpD_sf"/>
</dbReference>
<comment type="catalytic activity">
    <reaction evidence="1">
        <text>ATP + protein L-histidine = ADP + protein N-phospho-L-histidine.</text>
        <dbReference type="EC" id="2.7.13.3"/>
    </reaction>
</comment>
<proteinExistence type="predicted"/>
<name>A0A3S8U9B1_9RHOB</name>
<dbReference type="PANTHER" id="PTHR45569">
    <property type="entry name" value="SENSOR PROTEIN KDPD"/>
    <property type="match status" value="1"/>
</dbReference>
<evidence type="ECO:0000259" key="13">
    <source>
        <dbReference type="PROSITE" id="PS50109"/>
    </source>
</evidence>
<keyword evidence="5" id="KW-0808">Transferase</keyword>
<dbReference type="Proteomes" id="UP000282002">
    <property type="component" value="Chromosome"/>
</dbReference>
<dbReference type="InterPro" id="IPR003661">
    <property type="entry name" value="HisK_dim/P_dom"/>
</dbReference>
<dbReference type="CDD" id="cd00082">
    <property type="entry name" value="HisKA"/>
    <property type="match status" value="1"/>
</dbReference>
<dbReference type="InterPro" id="IPR014729">
    <property type="entry name" value="Rossmann-like_a/b/a_fold"/>
</dbReference>
<evidence type="ECO:0000313" key="14">
    <source>
        <dbReference type="EMBL" id="AZL60204.1"/>
    </source>
</evidence>
<organism evidence="14 15">
    <name type="scientific">Tabrizicola piscis</name>
    <dbReference type="NCBI Taxonomy" id="2494374"/>
    <lineage>
        <taxon>Bacteria</taxon>
        <taxon>Pseudomonadati</taxon>
        <taxon>Pseudomonadota</taxon>
        <taxon>Alphaproteobacteria</taxon>
        <taxon>Rhodobacterales</taxon>
        <taxon>Paracoccaceae</taxon>
        <taxon>Tabrizicola</taxon>
    </lineage>
</organism>
<evidence type="ECO:0000256" key="4">
    <source>
        <dbReference type="ARBA" id="ARBA00022553"/>
    </source>
</evidence>
<dbReference type="GO" id="GO:0000155">
    <property type="term" value="F:phosphorelay sensor kinase activity"/>
    <property type="evidence" value="ECO:0007669"/>
    <property type="project" value="InterPro"/>
</dbReference>
<dbReference type="InterPro" id="IPR036890">
    <property type="entry name" value="HATPase_C_sf"/>
</dbReference>
<dbReference type="EC" id="2.7.13.3" evidence="3"/>
<dbReference type="GO" id="GO:0005886">
    <property type="term" value="C:plasma membrane"/>
    <property type="evidence" value="ECO:0007669"/>
    <property type="project" value="TreeGrafter"/>
</dbReference>
<dbReference type="Gene3D" id="3.40.50.300">
    <property type="entry name" value="P-loop containing nucleotide triphosphate hydrolases"/>
    <property type="match status" value="1"/>
</dbReference>
<dbReference type="InterPro" id="IPR003018">
    <property type="entry name" value="GAF"/>
</dbReference>
<evidence type="ECO:0000256" key="10">
    <source>
        <dbReference type="ARBA" id="ARBA00022989"/>
    </source>
</evidence>
<dbReference type="Pfam" id="PF13492">
    <property type="entry name" value="GAF_3"/>
    <property type="match status" value="1"/>
</dbReference>
<keyword evidence="12" id="KW-0472">Membrane</keyword>
<dbReference type="InterPro" id="IPR003594">
    <property type="entry name" value="HATPase_dom"/>
</dbReference>
<feature type="domain" description="Histidine kinase" evidence="13">
    <location>
        <begin position="670"/>
        <end position="891"/>
    </location>
</feature>
<keyword evidence="11" id="KW-0902">Two-component regulatory system</keyword>
<reference evidence="14 15" key="1">
    <citation type="submission" date="2018-12" db="EMBL/GenBank/DDBJ databases">
        <title>Complete genome sequencing of Tabrizicola sp. K13M18.</title>
        <authorList>
            <person name="Bae J.-W."/>
        </authorList>
    </citation>
    <scope>NUCLEOTIDE SEQUENCE [LARGE SCALE GENOMIC DNA]</scope>
    <source>
        <strain evidence="14 15">K13M18</strain>
    </source>
</reference>
<dbReference type="EMBL" id="CP034328">
    <property type="protein sequence ID" value="AZL60204.1"/>
    <property type="molecule type" value="Genomic_DNA"/>
</dbReference>
<evidence type="ECO:0000256" key="6">
    <source>
        <dbReference type="ARBA" id="ARBA00022692"/>
    </source>
</evidence>
<keyword evidence="6" id="KW-0812">Transmembrane</keyword>
<evidence type="ECO:0000256" key="12">
    <source>
        <dbReference type="ARBA" id="ARBA00023136"/>
    </source>
</evidence>
<dbReference type="Gene3D" id="1.10.287.130">
    <property type="match status" value="1"/>
</dbReference>
<dbReference type="InterPro" id="IPR029016">
    <property type="entry name" value="GAF-like_dom_sf"/>
</dbReference>
<comment type="subcellular location">
    <subcellularLocation>
        <location evidence="2">Membrane</location>
        <topology evidence="2">Multi-pass membrane protein</topology>
    </subcellularLocation>
</comment>
<dbReference type="InterPro" id="IPR003852">
    <property type="entry name" value="Sig_transdc_His_kinase_KdpD_N"/>
</dbReference>
<evidence type="ECO:0000256" key="2">
    <source>
        <dbReference type="ARBA" id="ARBA00004141"/>
    </source>
</evidence>
<dbReference type="InterPro" id="IPR025201">
    <property type="entry name" value="KdpD_TM"/>
</dbReference>
<dbReference type="AlphaFoldDB" id="A0A3S8U9B1"/>
<dbReference type="InterPro" id="IPR036097">
    <property type="entry name" value="HisK_dim/P_sf"/>
</dbReference>
<dbReference type="Pfam" id="PF02518">
    <property type="entry name" value="HATPase_c"/>
    <property type="match status" value="1"/>
</dbReference>
<dbReference type="KEGG" id="taw:EI545_16045"/>
<dbReference type="RefSeq" id="WP_125326396.1">
    <property type="nucleotide sequence ID" value="NZ_CP034328.1"/>
</dbReference>
<keyword evidence="8 14" id="KW-0418">Kinase</keyword>
<evidence type="ECO:0000256" key="11">
    <source>
        <dbReference type="ARBA" id="ARBA00023012"/>
    </source>
</evidence>
<evidence type="ECO:0000256" key="1">
    <source>
        <dbReference type="ARBA" id="ARBA00000085"/>
    </source>
</evidence>
<dbReference type="Pfam" id="PF00582">
    <property type="entry name" value="Usp"/>
    <property type="match status" value="1"/>
</dbReference>
<dbReference type="PROSITE" id="PS50109">
    <property type="entry name" value="HIS_KIN"/>
    <property type="match status" value="1"/>
</dbReference>
<evidence type="ECO:0000256" key="3">
    <source>
        <dbReference type="ARBA" id="ARBA00012438"/>
    </source>
</evidence>
<dbReference type="SMART" id="SM00387">
    <property type="entry name" value="HATPase_c"/>
    <property type="match status" value="1"/>
</dbReference>
<dbReference type="Pfam" id="PF13493">
    <property type="entry name" value="DUF4118"/>
    <property type="match status" value="1"/>
</dbReference>
<dbReference type="InterPro" id="IPR006016">
    <property type="entry name" value="UspA"/>
</dbReference>
<protein>
    <recommendedName>
        <fullName evidence="3">histidine kinase</fullName>
        <ecNumber evidence="3">2.7.13.3</ecNumber>
    </recommendedName>
</protein>
<evidence type="ECO:0000256" key="9">
    <source>
        <dbReference type="ARBA" id="ARBA00022840"/>
    </source>
</evidence>
<dbReference type="PRINTS" id="PR00344">
    <property type="entry name" value="BCTRLSENSOR"/>
</dbReference>
<dbReference type="InterPro" id="IPR027417">
    <property type="entry name" value="P-loop_NTPase"/>
</dbReference>
<keyword evidence="10" id="KW-1133">Transmembrane helix</keyword>
<dbReference type="SMART" id="SM00388">
    <property type="entry name" value="HisKA"/>
    <property type="match status" value="1"/>
</dbReference>
<dbReference type="InterPro" id="IPR005467">
    <property type="entry name" value="His_kinase_dom"/>
</dbReference>
<dbReference type="InterPro" id="IPR004358">
    <property type="entry name" value="Sig_transdc_His_kin-like_C"/>
</dbReference>
<dbReference type="FunFam" id="3.40.50.300:FF:000483">
    <property type="entry name" value="Sensor histidine kinase KdpD"/>
    <property type="match status" value="1"/>
</dbReference>
<evidence type="ECO:0000313" key="15">
    <source>
        <dbReference type="Proteomes" id="UP000282002"/>
    </source>
</evidence>
<evidence type="ECO:0000256" key="8">
    <source>
        <dbReference type="ARBA" id="ARBA00022777"/>
    </source>
</evidence>
<dbReference type="Gene3D" id="3.40.50.620">
    <property type="entry name" value="HUPs"/>
    <property type="match status" value="1"/>
</dbReference>
<dbReference type="PANTHER" id="PTHR45569:SF1">
    <property type="entry name" value="SENSOR PROTEIN KDPD"/>
    <property type="match status" value="1"/>
</dbReference>
<keyword evidence="15" id="KW-1185">Reference proteome</keyword>
<evidence type="ECO:0000256" key="5">
    <source>
        <dbReference type="ARBA" id="ARBA00022679"/>
    </source>
</evidence>
<dbReference type="InterPro" id="IPR052023">
    <property type="entry name" value="Histidine_kinase_KdpD"/>
</dbReference>
<sequence length="896" mass="97086">MTPDSEIRPSPEALLVQAAREGRGRLKVFLGAAPGVGKTWAMLDDAHRKRAEGVDVVAALIETHGRSETQAKLAGLPQLARKPVIHKGRALTEMDLDGLLARKPALALIDELAHTNADGSRHAKRWQDVEEVLAAGIDVYTTLNIQHIETLNETVARITGVRVRETVPDGALEMADEIELIDLPPDELVDRLKQGKVYPADQAARALGSFFVKGNLTALRELAMRAAADRVDAQLREHMAANAIAGPWPTQERILVCINESPAAREAIRVAKRSADRARAEWIALNVAQARMEGLPEADKDRLAGSLRLAERLGAELATLEAEHDVAEAILTYARDRNVRRIVIGRPRPRPFWARLTSEDVATDVLRRSGAFEVTVASEPDEKPKASGFRSPRLGAEPKAWGEAVLAVAIASACSWGAEQLFPVASLSVIYMTAVVVVASRRGLGPALAAAVLGFMAYNFLFTHPRYTFHVSRQGELLTLGLFLAASLVTGNLAARLRARVEAQAAIADRTNKLYDFSRRVAAAATADDVVWASVSHVATTLRCEAVLLMPRGAELRVVGGFPPEDRLDVRDQSAAQFAWEKGEPAGRGSDTLPTARWFFLPLVAGDRRLGVLGIAYEDDRQLARTDRRLLDALIDQIALALERLRLTEDLAATQLATETERLRTALLNSVSHDLRTPLVTIIGAAGHLVDADLPPDARRDLAENIREEGERLDRYVQNLLDMTRLGHGALKPRLAPQDVAEIVGGARSRMKGVLRGHDLRVDLAPNLPLILADGVLLEQVLVNILDNAAKYSPERTAITIAARLLGARVELSVTDHGPGIPVEDTARVFDMFYRVAGGDRQRAGTGLGLAICKGLIEAMGGTIKAESGRAETGWPDGTGTRIVMALPLHNPEVAA</sequence>
<evidence type="ECO:0000256" key="7">
    <source>
        <dbReference type="ARBA" id="ARBA00022741"/>
    </source>
</evidence>
<dbReference type="CDD" id="cd00075">
    <property type="entry name" value="HATPase"/>
    <property type="match status" value="1"/>
</dbReference>
<dbReference type="GO" id="GO:0005524">
    <property type="term" value="F:ATP binding"/>
    <property type="evidence" value="ECO:0007669"/>
    <property type="project" value="UniProtKB-KW"/>
</dbReference>
<dbReference type="SUPFAM" id="SSF52402">
    <property type="entry name" value="Adenine nucleotide alpha hydrolases-like"/>
    <property type="match status" value="1"/>
</dbReference>
<keyword evidence="9" id="KW-0067">ATP-binding</keyword>
<dbReference type="Gene3D" id="3.30.565.10">
    <property type="entry name" value="Histidine kinase-like ATPase, C-terminal domain"/>
    <property type="match status" value="1"/>
</dbReference>
<keyword evidence="4" id="KW-0597">Phosphoprotein</keyword>
<dbReference type="SUPFAM" id="SSF55781">
    <property type="entry name" value="GAF domain-like"/>
    <property type="match status" value="1"/>
</dbReference>
<dbReference type="Pfam" id="PF00512">
    <property type="entry name" value="HisKA"/>
    <property type="match status" value="1"/>
</dbReference>
<dbReference type="SUPFAM" id="SSF55874">
    <property type="entry name" value="ATPase domain of HSP90 chaperone/DNA topoisomerase II/histidine kinase"/>
    <property type="match status" value="1"/>
</dbReference>
<keyword evidence="7" id="KW-0547">Nucleotide-binding</keyword>
<dbReference type="Gene3D" id="3.30.450.40">
    <property type="match status" value="1"/>
</dbReference>
<accession>A0A3S8U9B1</accession>
<dbReference type="SUPFAM" id="SSF47384">
    <property type="entry name" value="Homodimeric domain of signal transducing histidine kinase"/>
    <property type="match status" value="1"/>
</dbReference>
<dbReference type="Gene3D" id="1.20.120.620">
    <property type="entry name" value="Backbone structure of the membrane domain of e. Coli histidine kinase receptor kdpd"/>
    <property type="match status" value="1"/>
</dbReference>
<gene>
    <name evidence="14" type="ORF">EI545_16045</name>
</gene>
<dbReference type="GO" id="GO:0005737">
    <property type="term" value="C:cytoplasm"/>
    <property type="evidence" value="ECO:0007669"/>
    <property type="project" value="UniProtKB-ARBA"/>
</dbReference>
<dbReference type="Pfam" id="PF02702">
    <property type="entry name" value="KdpD"/>
    <property type="match status" value="1"/>
</dbReference>
<dbReference type="OrthoDB" id="9806130at2"/>